<dbReference type="GO" id="GO:0005773">
    <property type="term" value="C:vacuole"/>
    <property type="evidence" value="ECO:0007669"/>
    <property type="project" value="GOC"/>
</dbReference>
<keyword evidence="3 8" id="KW-0812">Transmembrane</keyword>
<evidence type="ECO:0000256" key="8">
    <source>
        <dbReference type="SAM" id="Phobius"/>
    </source>
</evidence>
<evidence type="ECO:0000256" key="1">
    <source>
        <dbReference type="ARBA" id="ARBA00004477"/>
    </source>
</evidence>
<evidence type="ECO:0000256" key="7">
    <source>
        <dbReference type="SAM" id="MobiDB-lite"/>
    </source>
</evidence>
<reference evidence="9 10" key="1">
    <citation type="submission" date="2023-11" db="EMBL/GenBank/DDBJ databases">
        <title>An acidophilic fungus is an integral part of prey digestion in a carnivorous sundew plant.</title>
        <authorList>
            <person name="Tsai I.J."/>
        </authorList>
    </citation>
    <scope>NUCLEOTIDE SEQUENCE [LARGE SCALE GENOMIC DNA]</scope>
    <source>
        <strain evidence="9">169a</strain>
    </source>
</reference>
<evidence type="ECO:0000256" key="6">
    <source>
        <dbReference type="ARBA" id="ARBA00023136"/>
    </source>
</evidence>
<evidence type="ECO:0000256" key="2">
    <source>
        <dbReference type="ARBA" id="ARBA00009950"/>
    </source>
</evidence>
<proteinExistence type="inferred from homology"/>
<dbReference type="GO" id="GO:0006624">
    <property type="term" value="P:vacuolar protein processing"/>
    <property type="evidence" value="ECO:0007669"/>
    <property type="project" value="TreeGrafter"/>
</dbReference>
<keyword evidence="10" id="KW-1185">Reference proteome</keyword>
<keyword evidence="6 8" id="KW-0472">Membrane</keyword>
<comment type="subcellular location">
    <subcellularLocation>
        <location evidence="1">Endoplasmic reticulum membrane</location>
        <topology evidence="1">Multi-pass membrane protein</topology>
    </subcellularLocation>
</comment>
<accession>A0AAQ3R6H3</accession>
<dbReference type="Proteomes" id="UP001303373">
    <property type="component" value="Chromosome 10"/>
</dbReference>
<feature type="transmembrane region" description="Helical" evidence="8">
    <location>
        <begin position="97"/>
        <end position="119"/>
    </location>
</feature>
<evidence type="ECO:0000313" key="9">
    <source>
        <dbReference type="EMBL" id="WPH03171.1"/>
    </source>
</evidence>
<evidence type="ECO:0000256" key="3">
    <source>
        <dbReference type="ARBA" id="ARBA00022692"/>
    </source>
</evidence>
<keyword evidence="5 8" id="KW-1133">Transmembrane helix</keyword>
<feature type="region of interest" description="Disordered" evidence="7">
    <location>
        <begin position="151"/>
        <end position="179"/>
    </location>
</feature>
<dbReference type="EMBL" id="CP138589">
    <property type="protein sequence ID" value="WPH03171.1"/>
    <property type="molecule type" value="Genomic_DNA"/>
</dbReference>
<dbReference type="GO" id="GO:0005789">
    <property type="term" value="C:endoplasmic reticulum membrane"/>
    <property type="evidence" value="ECO:0007669"/>
    <property type="project" value="UniProtKB-SubCell"/>
</dbReference>
<comment type="similarity">
    <text evidence="2">Belongs to the TMEM208 family.</text>
</comment>
<keyword evidence="4" id="KW-0256">Endoplasmic reticulum</keyword>
<dbReference type="AlphaFoldDB" id="A0AAQ3R6H3"/>
<name>A0AAQ3R6H3_9PEZI</name>
<dbReference type="PANTHER" id="PTHR13505:SF7">
    <property type="entry name" value="TRANSMEMBRANE PROTEIN 208"/>
    <property type="match status" value="1"/>
</dbReference>
<sequence length="179" mass="19952">MAQKAQKTLATRNTATLNRTHLLSLGINVFYLLLRTFIFTRKLLPYILISTPALLIEFWFERAARPAYTNNGNGQQELKKAGDDLEAKGLTEWMWDVLYWTWGVIVLVAVAGDWAWWLYGVVPLYSAWLAFSTFKGVRSGLMGGAGGAGEDMTSAGAATGQSKRQAKLEKRGGQQVKYR</sequence>
<dbReference type="Pfam" id="PF05620">
    <property type="entry name" value="TMEM208_SND2"/>
    <property type="match status" value="1"/>
</dbReference>
<dbReference type="PANTHER" id="PTHR13505">
    <property type="entry name" value="TRANSMEMBRANE PROTEIN 208"/>
    <property type="match status" value="1"/>
</dbReference>
<evidence type="ECO:0008006" key="11">
    <source>
        <dbReference type="Google" id="ProtNLM"/>
    </source>
</evidence>
<feature type="transmembrane region" description="Helical" evidence="8">
    <location>
        <begin position="44"/>
        <end position="60"/>
    </location>
</feature>
<dbReference type="InterPro" id="IPR008506">
    <property type="entry name" value="SND2/TMEM208"/>
</dbReference>
<evidence type="ECO:0000256" key="5">
    <source>
        <dbReference type="ARBA" id="ARBA00022989"/>
    </source>
</evidence>
<evidence type="ECO:0000313" key="10">
    <source>
        <dbReference type="Proteomes" id="UP001303373"/>
    </source>
</evidence>
<organism evidence="9 10">
    <name type="scientific">Acrodontium crateriforme</name>
    <dbReference type="NCBI Taxonomy" id="150365"/>
    <lineage>
        <taxon>Eukaryota</taxon>
        <taxon>Fungi</taxon>
        <taxon>Dikarya</taxon>
        <taxon>Ascomycota</taxon>
        <taxon>Pezizomycotina</taxon>
        <taxon>Dothideomycetes</taxon>
        <taxon>Dothideomycetidae</taxon>
        <taxon>Mycosphaerellales</taxon>
        <taxon>Teratosphaeriaceae</taxon>
        <taxon>Acrodontium</taxon>
    </lineage>
</organism>
<protein>
    <recommendedName>
        <fullName evidence="11">DUF788-domain-containing protein</fullName>
    </recommendedName>
</protein>
<feature type="transmembrane region" description="Helical" evidence="8">
    <location>
        <begin position="21"/>
        <end position="38"/>
    </location>
</feature>
<gene>
    <name evidence="9" type="ORF">R9X50_00604700</name>
</gene>
<evidence type="ECO:0000256" key="4">
    <source>
        <dbReference type="ARBA" id="ARBA00022824"/>
    </source>
</evidence>